<dbReference type="EMBL" id="JBEPLO010000011">
    <property type="protein sequence ID" value="MET3558131.1"/>
    <property type="molecule type" value="Genomic_DNA"/>
</dbReference>
<keyword evidence="6" id="KW-0067">ATP-binding</keyword>
<gene>
    <name evidence="9" type="ORF">ABID29_001246</name>
</gene>
<evidence type="ECO:0000259" key="8">
    <source>
        <dbReference type="Pfam" id="PF08544"/>
    </source>
</evidence>
<dbReference type="InterPro" id="IPR006204">
    <property type="entry name" value="GHMP_kinase_N_dom"/>
</dbReference>
<name>A0ABV2FHT9_9STRE</name>
<dbReference type="PANTHER" id="PTHR31814">
    <property type="match status" value="1"/>
</dbReference>
<evidence type="ECO:0000313" key="10">
    <source>
        <dbReference type="Proteomes" id="UP001549122"/>
    </source>
</evidence>
<evidence type="ECO:0000256" key="3">
    <source>
        <dbReference type="ARBA" id="ARBA00022679"/>
    </source>
</evidence>
<dbReference type="GO" id="GO:0004631">
    <property type="term" value="F:phosphomevalonate kinase activity"/>
    <property type="evidence" value="ECO:0007669"/>
    <property type="project" value="UniProtKB-EC"/>
</dbReference>
<dbReference type="Gene3D" id="3.30.70.890">
    <property type="entry name" value="GHMP kinase, C-terminal domain"/>
    <property type="match status" value="1"/>
</dbReference>
<dbReference type="InterPro" id="IPR020568">
    <property type="entry name" value="Ribosomal_Su5_D2-typ_SF"/>
</dbReference>
<dbReference type="SUPFAM" id="SSF54211">
    <property type="entry name" value="Ribosomal protein S5 domain 2-like"/>
    <property type="match status" value="1"/>
</dbReference>
<dbReference type="Pfam" id="PF08544">
    <property type="entry name" value="GHMP_kinases_C"/>
    <property type="match status" value="1"/>
</dbReference>
<accession>A0ABV2FHT9</accession>
<evidence type="ECO:0000256" key="4">
    <source>
        <dbReference type="ARBA" id="ARBA00022741"/>
    </source>
</evidence>
<dbReference type="InterPro" id="IPR036554">
    <property type="entry name" value="GHMP_kinase_C_sf"/>
</dbReference>
<feature type="domain" description="GHMP kinase C-terminal" evidence="8">
    <location>
        <begin position="288"/>
        <end position="345"/>
    </location>
</feature>
<evidence type="ECO:0000256" key="5">
    <source>
        <dbReference type="ARBA" id="ARBA00022777"/>
    </source>
</evidence>
<comment type="pathway">
    <text evidence="1">Isoprenoid biosynthesis; isopentenyl diphosphate biosynthesis via mevalonate pathway; isopentenyl diphosphate from (R)-mevalonate: step 2/3.</text>
</comment>
<dbReference type="InterPro" id="IPR005917">
    <property type="entry name" value="Pmev_kinase_bact"/>
</dbReference>
<evidence type="ECO:0000256" key="1">
    <source>
        <dbReference type="ARBA" id="ARBA00005017"/>
    </source>
</evidence>
<feature type="domain" description="GHMP kinase N-terminal" evidence="7">
    <location>
        <begin position="83"/>
        <end position="172"/>
    </location>
</feature>
<dbReference type="PANTHER" id="PTHR31814:SF2">
    <property type="entry name" value="PHOSPHOMEVALONATE KINASE"/>
    <property type="match status" value="1"/>
</dbReference>
<protein>
    <recommendedName>
        <fullName evidence="2">phosphomevalonate kinase</fullName>
        <ecNumber evidence="2">2.7.4.2</ecNumber>
    </recommendedName>
</protein>
<dbReference type="Pfam" id="PF00288">
    <property type="entry name" value="GHMP_kinases_N"/>
    <property type="match status" value="1"/>
</dbReference>
<dbReference type="RefSeq" id="WP_354365164.1">
    <property type="nucleotide sequence ID" value="NZ_JBEPLO010000011.1"/>
</dbReference>
<organism evidence="9 10">
    <name type="scientific">Streptococcus rupicaprae</name>
    <dbReference type="NCBI Taxonomy" id="759619"/>
    <lineage>
        <taxon>Bacteria</taxon>
        <taxon>Bacillati</taxon>
        <taxon>Bacillota</taxon>
        <taxon>Bacilli</taxon>
        <taxon>Lactobacillales</taxon>
        <taxon>Streptococcaceae</taxon>
        <taxon>Streptococcus</taxon>
    </lineage>
</organism>
<sequence length="358" mass="38375">MSKTHVKIPGKLYLAGEYAVVDGALAIIAAVDQYLQVTVEASQTGQLHSDQRDDLELTWHRQGQWLVVDQDHPYALVQAAMQVAEDYLSALGETPRTYYRLAIKSELDDTNSGQKYGLGSSGAVTVAVIKAVSLFYGQTLSPLTLYKLSVLAQTRIGLTGSFGDLAASSFGGLISYQRPLAAWLSGKIAELTIGDLVAQDWPNLMIERLSLPENLAFLVGWTQSVASTEGLLGQVAKNTVDKKQIRQDFVRASQTCLEGLVRAFQEADVLAICQEIRHNRSLLSNYAKQVGLLLETPALATLIDLAEKHGAAAKTSGAGGGDCGIALIADSVKANQIRDSWAAAGILPLDLMIAPPLP</sequence>
<dbReference type="EC" id="2.7.4.2" evidence="2"/>
<dbReference type="Proteomes" id="UP001549122">
    <property type="component" value="Unassembled WGS sequence"/>
</dbReference>
<evidence type="ECO:0000259" key="7">
    <source>
        <dbReference type="Pfam" id="PF00288"/>
    </source>
</evidence>
<keyword evidence="10" id="KW-1185">Reference proteome</keyword>
<dbReference type="InterPro" id="IPR035102">
    <property type="entry name" value="Phosphomevalonate_kinase"/>
</dbReference>
<comment type="caution">
    <text evidence="9">The sequence shown here is derived from an EMBL/GenBank/DDBJ whole genome shotgun (WGS) entry which is preliminary data.</text>
</comment>
<keyword evidence="3 9" id="KW-0808">Transferase</keyword>
<keyword evidence="5 9" id="KW-0418">Kinase</keyword>
<dbReference type="InterPro" id="IPR014721">
    <property type="entry name" value="Ribsml_uS5_D2-typ_fold_subgr"/>
</dbReference>
<reference evidence="9 10" key="1">
    <citation type="submission" date="2024-06" db="EMBL/GenBank/DDBJ databases">
        <title>Genomic Encyclopedia of Type Strains, Phase IV (KMG-IV): sequencing the most valuable type-strain genomes for metagenomic binning, comparative biology and taxonomic classification.</title>
        <authorList>
            <person name="Goeker M."/>
        </authorList>
    </citation>
    <scope>NUCLEOTIDE SEQUENCE [LARGE SCALE GENOMIC DNA]</scope>
    <source>
        <strain evidence="9 10">DSM 28303</strain>
    </source>
</reference>
<proteinExistence type="predicted"/>
<dbReference type="PRINTS" id="PR00959">
    <property type="entry name" value="MEVGALKINASE"/>
</dbReference>
<evidence type="ECO:0000313" key="9">
    <source>
        <dbReference type="EMBL" id="MET3558131.1"/>
    </source>
</evidence>
<evidence type="ECO:0000256" key="2">
    <source>
        <dbReference type="ARBA" id="ARBA00012958"/>
    </source>
</evidence>
<dbReference type="NCBIfam" id="TIGR01220">
    <property type="entry name" value="Pmev_kin_Gr_pos"/>
    <property type="match status" value="1"/>
</dbReference>
<evidence type="ECO:0000256" key="6">
    <source>
        <dbReference type="ARBA" id="ARBA00022840"/>
    </source>
</evidence>
<keyword evidence="4" id="KW-0547">Nucleotide-binding</keyword>
<dbReference type="SUPFAM" id="SSF55060">
    <property type="entry name" value="GHMP Kinase, C-terminal domain"/>
    <property type="match status" value="1"/>
</dbReference>
<dbReference type="InterPro" id="IPR013750">
    <property type="entry name" value="GHMP_kinase_C_dom"/>
</dbReference>
<dbReference type="Gene3D" id="3.30.230.10">
    <property type="match status" value="1"/>
</dbReference>